<reference evidence="2" key="1">
    <citation type="submission" date="2020-12" db="EMBL/GenBank/DDBJ databases">
        <title>Bacterial novel species Mucilaginibacter sp. SD-g isolated from soil.</title>
        <authorList>
            <person name="Jung H.-Y."/>
        </authorList>
    </citation>
    <scope>NUCLEOTIDE SEQUENCE</scope>
    <source>
        <strain evidence="2">SD-g</strain>
    </source>
</reference>
<evidence type="ECO:0000313" key="2">
    <source>
        <dbReference type="EMBL" id="MBK0379655.1"/>
    </source>
</evidence>
<keyword evidence="3" id="KW-1185">Reference proteome</keyword>
<gene>
    <name evidence="2" type="ORF">I5M19_10070</name>
</gene>
<dbReference type="EMBL" id="JAEHFW010000002">
    <property type="protein sequence ID" value="MBK0379655.1"/>
    <property type="molecule type" value="Genomic_DNA"/>
</dbReference>
<dbReference type="Proteomes" id="UP000613193">
    <property type="component" value="Unassembled WGS sequence"/>
</dbReference>
<sequence length="73" mass="8072">MKNLDAKKLTMMLIVGLLVVSTVPAIHKVFHLTDLLAGLLTGFGLGVEIMAAILLVKLKKDRRHQNIIQKDPQ</sequence>
<keyword evidence="1" id="KW-1133">Transmembrane helix</keyword>
<comment type="caution">
    <text evidence="2">The sequence shown here is derived from an EMBL/GenBank/DDBJ whole genome shotgun (WGS) entry which is preliminary data.</text>
</comment>
<evidence type="ECO:0000256" key="1">
    <source>
        <dbReference type="SAM" id="Phobius"/>
    </source>
</evidence>
<feature type="transmembrane region" description="Helical" evidence="1">
    <location>
        <begin position="35"/>
        <end position="56"/>
    </location>
</feature>
<protein>
    <submittedName>
        <fullName evidence="2">Uncharacterized protein</fullName>
    </submittedName>
</protein>
<keyword evidence="1" id="KW-0812">Transmembrane</keyword>
<dbReference type="AlphaFoldDB" id="A0A934PV54"/>
<keyword evidence="1" id="KW-0472">Membrane</keyword>
<organism evidence="2 3">
    <name type="scientific">Mucilaginibacter segetis</name>
    <dbReference type="NCBI Taxonomy" id="2793071"/>
    <lineage>
        <taxon>Bacteria</taxon>
        <taxon>Pseudomonadati</taxon>
        <taxon>Bacteroidota</taxon>
        <taxon>Sphingobacteriia</taxon>
        <taxon>Sphingobacteriales</taxon>
        <taxon>Sphingobacteriaceae</taxon>
        <taxon>Mucilaginibacter</taxon>
    </lineage>
</organism>
<evidence type="ECO:0000313" key="3">
    <source>
        <dbReference type="Proteomes" id="UP000613193"/>
    </source>
</evidence>
<name>A0A934PV54_9SPHI</name>
<proteinExistence type="predicted"/>
<accession>A0A934PV54</accession>
<dbReference type="RefSeq" id="WP_200066207.1">
    <property type="nucleotide sequence ID" value="NZ_JAEHFW010000002.1"/>
</dbReference>